<evidence type="ECO:0000256" key="9">
    <source>
        <dbReference type="ARBA" id="ARBA00022989"/>
    </source>
</evidence>
<keyword evidence="19" id="KW-1185">Reference proteome</keyword>
<evidence type="ECO:0000256" key="5">
    <source>
        <dbReference type="ARBA" id="ARBA00022692"/>
    </source>
</evidence>
<reference evidence="16" key="1">
    <citation type="submission" date="2022-01" db="EMBL/GenBank/DDBJ databases">
        <title>Neisseria sp. ZJ104.</title>
        <authorList>
            <person name="Yang C."/>
        </authorList>
    </citation>
    <scope>NUCLEOTIDE SEQUENCE</scope>
    <source>
        <strain evidence="16">ZJ104</strain>
    </source>
</reference>
<keyword evidence="2" id="KW-0813">Transport</keyword>
<comment type="subcellular location">
    <subcellularLocation>
        <location evidence="1">Cell inner membrane</location>
        <topology evidence="1">Multi-pass membrane protein</topology>
    </subcellularLocation>
</comment>
<dbReference type="GO" id="GO:0005524">
    <property type="term" value="F:ATP binding"/>
    <property type="evidence" value="ECO:0007669"/>
    <property type="project" value="UniProtKB-KW"/>
</dbReference>
<keyword evidence="6" id="KW-0547">Nucleotide-binding</keyword>
<dbReference type="Gene3D" id="3.40.50.300">
    <property type="entry name" value="P-loop containing nucleotide triphosphate hydrolases"/>
    <property type="match status" value="1"/>
</dbReference>
<dbReference type="Pfam" id="PF00005">
    <property type="entry name" value="ABC_tran"/>
    <property type="match status" value="1"/>
</dbReference>
<keyword evidence="11" id="KW-0046">Antibiotic resistance</keyword>
<dbReference type="InterPro" id="IPR027417">
    <property type="entry name" value="P-loop_NTPase"/>
</dbReference>
<feature type="transmembrane region" description="Helical" evidence="14">
    <location>
        <begin position="270"/>
        <end position="290"/>
    </location>
</feature>
<evidence type="ECO:0000256" key="7">
    <source>
        <dbReference type="ARBA" id="ARBA00022840"/>
    </source>
</evidence>
<keyword evidence="5 14" id="KW-0812">Transmembrane</keyword>
<dbReference type="Pfam" id="PF02687">
    <property type="entry name" value="FtsX"/>
    <property type="match status" value="1"/>
</dbReference>
<evidence type="ECO:0000256" key="12">
    <source>
        <dbReference type="ARBA" id="ARBA00038388"/>
    </source>
</evidence>
<keyword evidence="4" id="KW-0997">Cell inner membrane</keyword>
<dbReference type="AlphaFoldDB" id="A0AAW5AJT5"/>
<evidence type="ECO:0000256" key="11">
    <source>
        <dbReference type="ARBA" id="ARBA00023251"/>
    </source>
</evidence>
<feature type="transmembrane region" description="Helical" evidence="14">
    <location>
        <begin position="564"/>
        <end position="597"/>
    </location>
</feature>
<feature type="transmembrane region" description="Helical" evidence="14">
    <location>
        <begin position="519"/>
        <end position="544"/>
    </location>
</feature>
<evidence type="ECO:0000256" key="2">
    <source>
        <dbReference type="ARBA" id="ARBA00022448"/>
    </source>
</evidence>
<evidence type="ECO:0000256" key="4">
    <source>
        <dbReference type="ARBA" id="ARBA00022519"/>
    </source>
</evidence>
<dbReference type="InterPro" id="IPR003439">
    <property type="entry name" value="ABC_transporter-like_ATP-bd"/>
</dbReference>
<dbReference type="GO" id="GO:0046677">
    <property type="term" value="P:response to antibiotic"/>
    <property type="evidence" value="ECO:0007669"/>
    <property type="project" value="UniProtKB-KW"/>
</dbReference>
<accession>A0AAW5AJT5</accession>
<keyword evidence="10 14" id="KW-0472">Membrane</keyword>
<sequence length="644" mass="69580">MSLIECKNLNRYFGSGENRVHVLKNVSLSVEKGDFVAIIGQSGSGKSTLMNILGCLDTPTSGSYTIDGVETAAMNPDELAALRRSRFGFIFQRYNLLGSLTAKDNVALPAVYVGMAGKERNERAQKLLADLGLSGKEGNKPSELSGGQQQRVSIARALMNGGEIIFADEPTGALDTASGKNVMEIIHRLHRQGHTVIMVTHDPSIAANANRVIEIRDGEIISDTSKTEKIARSDVKSTQEQSSWSFYFDQFVEAFKMSVHAIVAHKMRSLLTMLGIIIGIASVVSVVALGNGSQEKILADINAMGTNTISIFPGKGFGDRRSARIKTLTIDDALTIAKQSYVDSATPQTSTSKTLTYRNTDLRAVLYGVGEQYFDVRGLKLERGRLFDESEVHSDAQVVVIDKNTQNKLFGDTDPLGKVVLFKKRPLTVIGIMADEKNNFGGSDSLMLWSPYTTVMHQITGESHTNSIVVKIKDNIDSQVAEKGLTQLLTARHGTEDFFMRNSDSIKQTVESATGTMKLLISCIAMISLVVGGIGVMNIMLVSVTERTKEIGVRMAIGARRGNILQQFLIEAVLICLIGGLIGVALSGLIGAVFSYLVEDFPMSFSTFSIVGAVVCSSIIGVAFGFMPANRAAKLNPIDALAQD</sequence>
<dbReference type="EMBL" id="JAKKDL010000003">
    <property type="protein sequence ID" value="MCF7529384.1"/>
    <property type="molecule type" value="Genomic_DNA"/>
</dbReference>
<dbReference type="RefSeq" id="WP_237091512.1">
    <property type="nucleotide sequence ID" value="NZ_CP116766.1"/>
</dbReference>
<evidence type="ECO:0000256" key="8">
    <source>
        <dbReference type="ARBA" id="ARBA00022967"/>
    </source>
</evidence>
<dbReference type="Proteomes" id="UP001221268">
    <property type="component" value="Chromosome"/>
</dbReference>
<proteinExistence type="inferred from homology"/>
<reference evidence="17 19" key="2">
    <citation type="submission" date="2023-01" db="EMBL/GenBank/DDBJ databases">
        <authorList>
            <person name="Yang C."/>
        </authorList>
    </citation>
    <scope>NUCLEOTIDE SEQUENCE [LARGE SCALE GENOMIC DNA]</scope>
    <source>
        <strain evidence="17 19">ZJ106</strain>
    </source>
</reference>
<organism evidence="16 18">
    <name type="scientific">Neisseria lisongii</name>
    <dbReference type="NCBI Taxonomy" id="2912188"/>
    <lineage>
        <taxon>Bacteria</taxon>
        <taxon>Pseudomonadati</taxon>
        <taxon>Pseudomonadota</taxon>
        <taxon>Betaproteobacteria</taxon>
        <taxon>Neisseriales</taxon>
        <taxon>Neisseriaceae</taxon>
        <taxon>Neisseria</taxon>
    </lineage>
</organism>
<evidence type="ECO:0000256" key="3">
    <source>
        <dbReference type="ARBA" id="ARBA00022475"/>
    </source>
</evidence>
<protein>
    <recommendedName>
        <fullName evidence="13">Pyoverdine export ATP-binding/permease protein PvdT</fullName>
    </recommendedName>
</protein>
<keyword evidence="7" id="KW-0067">ATP-binding</keyword>
<dbReference type="SUPFAM" id="SSF52540">
    <property type="entry name" value="P-loop containing nucleoside triphosphate hydrolases"/>
    <property type="match status" value="1"/>
</dbReference>
<evidence type="ECO:0000259" key="15">
    <source>
        <dbReference type="PROSITE" id="PS50893"/>
    </source>
</evidence>
<dbReference type="PANTHER" id="PTHR30572:SF14">
    <property type="entry name" value="MACROLIDE EXPORT ATP-BINDING_PERMEASE PROTEIN MACB"/>
    <property type="match status" value="1"/>
</dbReference>
<evidence type="ECO:0000256" key="6">
    <source>
        <dbReference type="ARBA" id="ARBA00022741"/>
    </source>
</evidence>
<dbReference type="InterPro" id="IPR025857">
    <property type="entry name" value="MacB_PCD"/>
</dbReference>
<dbReference type="InterPro" id="IPR003838">
    <property type="entry name" value="ABC3_permease_C"/>
</dbReference>
<dbReference type="EMBL" id="CP116766">
    <property type="protein sequence ID" value="WCL70824.1"/>
    <property type="molecule type" value="Genomic_DNA"/>
</dbReference>
<dbReference type="InterPro" id="IPR050250">
    <property type="entry name" value="Macrolide_Exporter_MacB"/>
</dbReference>
<dbReference type="GO" id="GO:0016887">
    <property type="term" value="F:ATP hydrolysis activity"/>
    <property type="evidence" value="ECO:0007669"/>
    <property type="project" value="InterPro"/>
</dbReference>
<feature type="domain" description="ABC transporter" evidence="15">
    <location>
        <begin position="4"/>
        <end position="242"/>
    </location>
</feature>
<dbReference type="InterPro" id="IPR017871">
    <property type="entry name" value="ABC_transporter-like_CS"/>
</dbReference>
<feature type="transmembrane region" description="Helical" evidence="14">
    <location>
        <begin position="603"/>
        <end position="626"/>
    </location>
</feature>
<keyword evidence="8" id="KW-1278">Translocase</keyword>
<evidence type="ECO:0000256" key="14">
    <source>
        <dbReference type="SAM" id="Phobius"/>
    </source>
</evidence>
<dbReference type="PANTHER" id="PTHR30572">
    <property type="entry name" value="MEMBRANE COMPONENT OF TRANSPORTER-RELATED"/>
    <property type="match status" value="1"/>
</dbReference>
<evidence type="ECO:0000256" key="13">
    <source>
        <dbReference type="ARBA" id="ARBA00041199"/>
    </source>
</evidence>
<dbReference type="GO" id="GO:0005886">
    <property type="term" value="C:plasma membrane"/>
    <property type="evidence" value="ECO:0007669"/>
    <property type="project" value="UniProtKB-SubCell"/>
</dbReference>
<dbReference type="PROSITE" id="PS50893">
    <property type="entry name" value="ABC_TRANSPORTER_2"/>
    <property type="match status" value="1"/>
</dbReference>
<dbReference type="Pfam" id="PF12704">
    <property type="entry name" value="MacB_PCD"/>
    <property type="match status" value="1"/>
</dbReference>
<evidence type="ECO:0000313" key="19">
    <source>
        <dbReference type="Proteomes" id="UP001221268"/>
    </source>
</evidence>
<dbReference type="SMART" id="SM00382">
    <property type="entry name" value="AAA"/>
    <property type="match status" value="1"/>
</dbReference>
<dbReference type="Proteomes" id="UP001201397">
    <property type="component" value="Unassembled WGS sequence"/>
</dbReference>
<dbReference type="InterPro" id="IPR017911">
    <property type="entry name" value="MacB-like_ATP-bd"/>
</dbReference>
<dbReference type="InterPro" id="IPR003593">
    <property type="entry name" value="AAA+_ATPase"/>
</dbReference>
<keyword evidence="3" id="KW-1003">Cell membrane</keyword>
<evidence type="ECO:0000313" key="17">
    <source>
        <dbReference type="EMBL" id="WCL70824.1"/>
    </source>
</evidence>
<comment type="similarity">
    <text evidence="12">Belongs to the ABC transporter superfamily. Macrolide exporter (TC 3.A.1.122) family.</text>
</comment>
<name>A0AAW5AJT5_9NEIS</name>
<dbReference type="GO" id="GO:0022857">
    <property type="term" value="F:transmembrane transporter activity"/>
    <property type="evidence" value="ECO:0007669"/>
    <property type="project" value="UniProtKB-ARBA"/>
</dbReference>
<evidence type="ECO:0000256" key="10">
    <source>
        <dbReference type="ARBA" id="ARBA00023136"/>
    </source>
</evidence>
<evidence type="ECO:0000256" key="1">
    <source>
        <dbReference type="ARBA" id="ARBA00004429"/>
    </source>
</evidence>
<dbReference type="CDD" id="cd03255">
    <property type="entry name" value="ABC_MJ0796_LolCDE_FtsE"/>
    <property type="match status" value="1"/>
</dbReference>
<keyword evidence="9 14" id="KW-1133">Transmembrane helix</keyword>
<dbReference type="GO" id="GO:0098796">
    <property type="term" value="C:membrane protein complex"/>
    <property type="evidence" value="ECO:0007669"/>
    <property type="project" value="UniProtKB-ARBA"/>
</dbReference>
<evidence type="ECO:0000313" key="16">
    <source>
        <dbReference type="EMBL" id="MCF7529384.1"/>
    </source>
</evidence>
<evidence type="ECO:0000313" key="18">
    <source>
        <dbReference type="Proteomes" id="UP001201397"/>
    </source>
</evidence>
<dbReference type="PROSITE" id="PS00211">
    <property type="entry name" value="ABC_TRANSPORTER_1"/>
    <property type="match status" value="1"/>
</dbReference>
<gene>
    <name evidence="16" type="ORF">L4H06_03930</name>
    <name evidence="17" type="ORF">PJU73_05425</name>
</gene>
<dbReference type="FunFam" id="3.40.50.300:FF:000032">
    <property type="entry name" value="Export ABC transporter ATP-binding protein"/>
    <property type="match status" value="1"/>
</dbReference>